<protein>
    <submittedName>
        <fullName evidence="1">Uncharacterized protein</fullName>
    </submittedName>
</protein>
<reference evidence="1" key="1">
    <citation type="submission" date="2020-01" db="EMBL/GenBank/DDBJ databases">
        <authorList>
            <person name="Meier V. D."/>
            <person name="Meier V D."/>
        </authorList>
    </citation>
    <scope>NUCLEOTIDE SEQUENCE</scope>
    <source>
        <strain evidence="1">HLG_WM_MAG_01</strain>
    </source>
</reference>
<accession>A0A6S6S6L8</accession>
<proteinExistence type="predicted"/>
<evidence type="ECO:0000313" key="1">
    <source>
        <dbReference type="EMBL" id="CAA6800685.1"/>
    </source>
</evidence>
<sequence length="151" mass="17887">MNRGIDELRKKFEVIYNALNGEYVGYIQMSDKRIQHIYTKSKKLWGLDALYEDSQGNKTDVNYVLEMALFHESTKQSILVRQHNNGWLYKEETINDSMPIESFYTITSDKFKMKMAQVWEPKKNEFCLDWEVMELQCLMFAGFETPKGEKS</sequence>
<gene>
    <name evidence="1" type="ORF">HELGO_WM11092</name>
</gene>
<organism evidence="1">
    <name type="scientific">uncultured Sulfurovum sp</name>
    <dbReference type="NCBI Taxonomy" id="269237"/>
    <lineage>
        <taxon>Bacteria</taxon>
        <taxon>Pseudomonadati</taxon>
        <taxon>Campylobacterota</taxon>
        <taxon>Epsilonproteobacteria</taxon>
        <taxon>Campylobacterales</taxon>
        <taxon>Sulfurovaceae</taxon>
        <taxon>Sulfurovum</taxon>
        <taxon>environmental samples</taxon>
    </lineage>
</organism>
<dbReference type="InterPro" id="IPR030955">
    <property type="entry name" value="CHP04423"/>
</dbReference>
<dbReference type="NCBIfam" id="TIGR04423">
    <property type="entry name" value="casT3_TIGR04423"/>
    <property type="match status" value="1"/>
</dbReference>
<name>A0A6S6S6L8_9BACT</name>
<dbReference type="AlphaFoldDB" id="A0A6S6S6L8"/>
<dbReference type="EMBL" id="CACVAS010000018">
    <property type="protein sequence ID" value="CAA6800685.1"/>
    <property type="molecule type" value="Genomic_DNA"/>
</dbReference>